<dbReference type="PANTHER" id="PTHR47094:SF1">
    <property type="entry name" value="RING-TYPE E3 UBIQUITIN TRANSFERASE"/>
    <property type="match status" value="1"/>
</dbReference>
<keyword evidence="2 4" id="KW-0863">Zinc-finger</keyword>
<proteinExistence type="predicted"/>
<reference evidence="7 8" key="1">
    <citation type="submission" date="2016-07" db="EMBL/GenBank/DDBJ databases">
        <title>Draft genome of the white-rot fungus Obba rivulosa 3A-2.</title>
        <authorList>
            <consortium name="DOE Joint Genome Institute"/>
            <person name="Miettinen O."/>
            <person name="Riley R."/>
            <person name="Acob R."/>
            <person name="Barry K."/>
            <person name="Cullen D."/>
            <person name="De Vries R."/>
            <person name="Hainaut M."/>
            <person name="Hatakka A."/>
            <person name="Henrissat B."/>
            <person name="Hilden K."/>
            <person name="Kuo R."/>
            <person name="Labutti K."/>
            <person name="Lipzen A."/>
            <person name="Makela M.R."/>
            <person name="Sandor L."/>
            <person name="Spatafora J.W."/>
            <person name="Grigoriev I.V."/>
            <person name="Hibbett D.S."/>
        </authorList>
    </citation>
    <scope>NUCLEOTIDE SEQUENCE [LARGE SCALE GENOMIC DNA]</scope>
    <source>
        <strain evidence="7 8">3A-2</strain>
    </source>
</reference>
<dbReference type="GO" id="GO:0033768">
    <property type="term" value="C:SUMO-targeted ubiquitin ligase complex"/>
    <property type="evidence" value="ECO:0007669"/>
    <property type="project" value="TreeGrafter"/>
</dbReference>
<dbReference type="GO" id="GO:0006511">
    <property type="term" value="P:ubiquitin-dependent protein catabolic process"/>
    <property type="evidence" value="ECO:0007669"/>
    <property type="project" value="TreeGrafter"/>
</dbReference>
<dbReference type="PROSITE" id="PS50089">
    <property type="entry name" value="ZF_RING_2"/>
    <property type="match status" value="1"/>
</dbReference>
<dbReference type="GO" id="GO:0061630">
    <property type="term" value="F:ubiquitin protein ligase activity"/>
    <property type="evidence" value="ECO:0007669"/>
    <property type="project" value="InterPro"/>
</dbReference>
<dbReference type="InterPro" id="IPR001841">
    <property type="entry name" value="Znf_RING"/>
</dbReference>
<evidence type="ECO:0000256" key="2">
    <source>
        <dbReference type="ARBA" id="ARBA00022771"/>
    </source>
</evidence>
<organism evidence="7 8">
    <name type="scientific">Obba rivulosa</name>
    <dbReference type="NCBI Taxonomy" id="1052685"/>
    <lineage>
        <taxon>Eukaryota</taxon>
        <taxon>Fungi</taxon>
        <taxon>Dikarya</taxon>
        <taxon>Basidiomycota</taxon>
        <taxon>Agaricomycotina</taxon>
        <taxon>Agaricomycetes</taxon>
        <taxon>Polyporales</taxon>
        <taxon>Gelatoporiaceae</taxon>
        <taxon>Obba</taxon>
    </lineage>
</organism>
<keyword evidence="3" id="KW-0862">Zinc</keyword>
<dbReference type="GO" id="GO:0008270">
    <property type="term" value="F:zinc ion binding"/>
    <property type="evidence" value="ECO:0007669"/>
    <property type="project" value="UniProtKB-KW"/>
</dbReference>
<dbReference type="InterPro" id="IPR013083">
    <property type="entry name" value="Znf_RING/FYVE/PHD"/>
</dbReference>
<dbReference type="SUPFAM" id="SSF57850">
    <property type="entry name" value="RING/U-box"/>
    <property type="match status" value="1"/>
</dbReference>
<feature type="coiled-coil region" evidence="5">
    <location>
        <begin position="83"/>
        <end position="159"/>
    </location>
</feature>
<dbReference type="Proteomes" id="UP000250043">
    <property type="component" value="Unassembled WGS sequence"/>
</dbReference>
<dbReference type="InterPro" id="IPR018957">
    <property type="entry name" value="Znf_C3HC4_RING-type"/>
</dbReference>
<evidence type="ECO:0000256" key="1">
    <source>
        <dbReference type="ARBA" id="ARBA00022723"/>
    </source>
</evidence>
<feature type="domain" description="RING-type" evidence="6">
    <location>
        <begin position="3"/>
        <end position="46"/>
    </location>
</feature>
<evidence type="ECO:0000256" key="5">
    <source>
        <dbReference type="SAM" id="Coils"/>
    </source>
</evidence>
<name>A0A8E2DG61_9APHY</name>
<evidence type="ECO:0000259" key="6">
    <source>
        <dbReference type="PROSITE" id="PS50089"/>
    </source>
</evidence>
<dbReference type="EMBL" id="KV722665">
    <property type="protein sequence ID" value="OCH84504.1"/>
    <property type="molecule type" value="Genomic_DNA"/>
</dbReference>
<dbReference type="OrthoDB" id="6270329at2759"/>
<sequence length="159" mass="17993">MNCSICLDSLKTPVSTPCGHIHCEKCLIAHVESNSNGMTASCPTCRAEFCIATPDLRFVSSKHHKFIMPSVRRVFLDAPSTSTKTLEETITVLTNRVRELERDKTLLLDRCEAALVASSTHAERERDARVQNNKLKKEVQELRGKYDAMKRKCKEIKDE</sequence>
<dbReference type="GO" id="GO:0032183">
    <property type="term" value="F:SUMO binding"/>
    <property type="evidence" value="ECO:0007669"/>
    <property type="project" value="TreeGrafter"/>
</dbReference>
<dbReference type="PANTHER" id="PTHR47094">
    <property type="entry name" value="ELFLESS, ISOFORM B"/>
    <property type="match status" value="1"/>
</dbReference>
<dbReference type="Pfam" id="PF00097">
    <property type="entry name" value="zf-C3HC4"/>
    <property type="match status" value="1"/>
</dbReference>
<evidence type="ECO:0000256" key="3">
    <source>
        <dbReference type="ARBA" id="ARBA00022833"/>
    </source>
</evidence>
<keyword evidence="5" id="KW-0175">Coiled coil</keyword>
<dbReference type="AlphaFoldDB" id="A0A8E2DG61"/>
<accession>A0A8E2DG61</accession>
<keyword evidence="1" id="KW-0479">Metal-binding</keyword>
<dbReference type="GO" id="GO:0140082">
    <property type="term" value="F:SUMO-ubiquitin ligase activity"/>
    <property type="evidence" value="ECO:0007669"/>
    <property type="project" value="TreeGrafter"/>
</dbReference>
<dbReference type="SMART" id="SM00184">
    <property type="entry name" value="RING"/>
    <property type="match status" value="1"/>
</dbReference>
<protein>
    <recommendedName>
        <fullName evidence="6">RING-type domain-containing protein</fullName>
    </recommendedName>
</protein>
<keyword evidence="8" id="KW-1185">Reference proteome</keyword>
<evidence type="ECO:0000313" key="8">
    <source>
        <dbReference type="Proteomes" id="UP000250043"/>
    </source>
</evidence>
<evidence type="ECO:0000256" key="4">
    <source>
        <dbReference type="PROSITE-ProRule" id="PRU00175"/>
    </source>
</evidence>
<dbReference type="InterPro" id="IPR049627">
    <property type="entry name" value="SLX8"/>
</dbReference>
<dbReference type="Gene3D" id="3.30.40.10">
    <property type="entry name" value="Zinc/RING finger domain, C3HC4 (zinc finger)"/>
    <property type="match status" value="1"/>
</dbReference>
<evidence type="ECO:0000313" key="7">
    <source>
        <dbReference type="EMBL" id="OCH84504.1"/>
    </source>
</evidence>
<gene>
    <name evidence="7" type="ORF">OBBRIDRAFT_741500</name>
</gene>